<evidence type="ECO:0000313" key="4">
    <source>
        <dbReference type="Proteomes" id="UP001460072"/>
    </source>
</evidence>
<gene>
    <name evidence="3" type="ORF">WFZ85_11860</name>
</gene>
<dbReference type="EMBL" id="JBCGDO010000016">
    <property type="protein sequence ID" value="MEM0543314.1"/>
    <property type="molecule type" value="Genomic_DNA"/>
</dbReference>
<feature type="domain" description="Secretion system C-terminal sorting" evidence="2">
    <location>
        <begin position="155"/>
        <end position="229"/>
    </location>
</feature>
<accession>A0ABU9N6J0</accession>
<evidence type="ECO:0000256" key="1">
    <source>
        <dbReference type="ARBA" id="ARBA00022729"/>
    </source>
</evidence>
<evidence type="ECO:0000313" key="3">
    <source>
        <dbReference type="EMBL" id="MEM0543314.1"/>
    </source>
</evidence>
<comment type="caution">
    <text evidence="3">The sequence shown here is derived from an EMBL/GenBank/DDBJ whole genome shotgun (WGS) entry which is preliminary data.</text>
</comment>
<dbReference type="RefSeq" id="WP_342696509.1">
    <property type="nucleotide sequence ID" value="NZ_JBCGDO010000016.1"/>
</dbReference>
<reference evidence="3 4" key="1">
    <citation type="submission" date="2024-03" db="EMBL/GenBank/DDBJ databases">
        <title>Two novel species of the genus Flavobacterium exhibiting potentially degradation of complex polysaccharides.</title>
        <authorList>
            <person name="Lian X."/>
        </authorList>
    </citation>
    <scope>NUCLEOTIDE SEQUENCE [LARGE SCALE GENOMIC DNA]</scope>
    <source>
        <strain evidence="4">j3</strain>
    </source>
</reference>
<dbReference type="NCBIfam" id="TIGR04183">
    <property type="entry name" value="Por_Secre_tail"/>
    <property type="match status" value="1"/>
</dbReference>
<dbReference type="Pfam" id="PF18962">
    <property type="entry name" value="Por_Secre_tail"/>
    <property type="match status" value="1"/>
</dbReference>
<organism evidence="3 4">
    <name type="scientific">Flavobacterium aureirubrum</name>
    <dbReference type="NCBI Taxonomy" id="3133147"/>
    <lineage>
        <taxon>Bacteria</taxon>
        <taxon>Pseudomonadati</taxon>
        <taxon>Bacteroidota</taxon>
        <taxon>Flavobacteriia</taxon>
        <taxon>Flavobacteriales</taxon>
        <taxon>Flavobacteriaceae</taxon>
        <taxon>Flavobacterium</taxon>
    </lineage>
</organism>
<dbReference type="Proteomes" id="UP001460072">
    <property type="component" value="Unassembled WGS sequence"/>
</dbReference>
<keyword evidence="4" id="KW-1185">Reference proteome</keyword>
<sequence length="232" mass="26140">MKTINDCLTHDEVDDILKLTSKDVESFTLNQVYAGQIGGGALNSGDAVTFVNEMKKTTRLAILKNHVFKRFDFKLDKINNKLLVENVSFRDNCKAALTARNEIRLLPGTRFTPNSTGSIFLKINSSMDISCAPRVYSKTASTQETNSKPESKMVLYPNPNDGNFDLFNIDFEEFESDKLNVVVFDINGRLLYENEVSIGSNPNFEIKNLKTGLYILKISSESKSKEIKFIKN</sequence>
<dbReference type="InterPro" id="IPR026444">
    <property type="entry name" value="Secre_tail"/>
</dbReference>
<protein>
    <submittedName>
        <fullName evidence="3">T9SS type A sorting domain-containing protein</fullName>
    </submittedName>
</protein>
<name>A0ABU9N6J0_9FLAO</name>
<proteinExistence type="predicted"/>
<keyword evidence="1" id="KW-0732">Signal</keyword>
<evidence type="ECO:0000259" key="2">
    <source>
        <dbReference type="Pfam" id="PF18962"/>
    </source>
</evidence>